<dbReference type="SUPFAM" id="SSF49764">
    <property type="entry name" value="HSP20-like chaperones"/>
    <property type="match status" value="1"/>
</dbReference>
<evidence type="ECO:0000313" key="6">
    <source>
        <dbReference type="Proteomes" id="UP000287519"/>
    </source>
</evidence>
<feature type="region of interest" description="Disordered" evidence="3">
    <location>
        <begin position="129"/>
        <end position="148"/>
    </location>
</feature>
<dbReference type="InterPro" id="IPR008978">
    <property type="entry name" value="HSP20-like_chaperone"/>
</dbReference>
<evidence type="ECO:0000256" key="3">
    <source>
        <dbReference type="SAM" id="MobiDB-lite"/>
    </source>
</evidence>
<dbReference type="RefSeq" id="WP_124395453.1">
    <property type="nucleotide sequence ID" value="NZ_BHYM01000080.1"/>
</dbReference>
<dbReference type="CDD" id="cd06464">
    <property type="entry name" value="ACD_sHsps-like"/>
    <property type="match status" value="1"/>
</dbReference>
<comment type="caution">
    <text evidence="5">The sequence shown here is derived from an EMBL/GenBank/DDBJ whole genome shotgun (WGS) entry which is preliminary data.</text>
</comment>
<dbReference type="Pfam" id="PF00011">
    <property type="entry name" value="HSP20"/>
    <property type="match status" value="1"/>
</dbReference>
<evidence type="ECO:0000256" key="1">
    <source>
        <dbReference type="PROSITE-ProRule" id="PRU00285"/>
    </source>
</evidence>
<keyword evidence="6" id="KW-1185">Reference proteome</keyword>
<evidence type="ECO:0000256" key="2">
    <source>
        <dbReference type="RuleBase" id="RU003616"/>
    </source>
</evidence>
<dbReference type="AlphaFoldDB" id="A0A402CJB2"/>
<dbReference type="Proteomes" id="UP000287519">
    <property type="component" value="Unassembled WGS sequence"/>
</dbReference>
<dbReference type="EMBL" id="BHYM01000080">
    <property type="protein sequence ID" value="GCE43740.1"/>
    <property type="molecule type" value="Genomic_DNA"/>
</dbReference>
<organism evidence="5 6">
    <name type="scientific">Rhodococcus wratislaviensis</name>
    <name type="common">Tsukamurella wratislaviensis</name>
    <dbReference type="NCBI Taxonomy" id="44752"/>
    <lineage>
        <taxon>Bacteria</taxon>
        <taxon>Bacillati</taxon>
        <taxon>Actinomycetota</taxon>
        <taxon>Actinomycetes</taxon>
        <taxon>Mycobacteriales</taxon>
        <taxon>Nocardiaceae</taxon>
        <taxon>Rhodococcus</taxon>
    </lineage>
</organism>
<proteinExistence type="inferred from homology"/>
<dbReference type="Gene3D" id="2.60.40.790">
    <property type="match status" value="1"/>
</dbReference>
<protein>
    <submittedName>
        <fullName evidence="5">Heat shock protein, Hsp20 family</fullName>
    </submittedName>
</protein>
<feature type="domain" description="SHSP" evidence="4">
    <location>
        <begin position="24"/>
        <end position="134"/>
    </location>
</feature>
<dbReference type="InterPro" id="IPR031107">
    <property type="entry name" value="Small_HSP"/>
</dbReference>
<evidence type="ECO:0000259" key="4">
    <source>
        <dbReference type="PROSITE" id="PS01031"/>
    </source>
</evidence>
<dbReference type="OrthoDB" id="5242916at2"/>
<reference evidence="5 6" key="1">
    <citation type="submission" date="2018-11" db="EMBL/GenBank/DDBJ databases">
        <title>Microbial catabolism of amino acid.</title>
        <authorList>
            <person name="Hibi M."/>
            <person name="Ogawa J."/>
        </authorList>
    </citation>
    <scope>NUCLEOTIDE SEQUENCE [LARGE SCALE GENOMIC DNA]</scope>
    <source>
        <strain evidence="5 6">C31-06</strain>
    </source>
</reference>
<accession>A0A402CJB2</accession>
<name>A0A402CJB2_RHOWR</name>
<keyword evidence="5" id="KW-0346">Stress response</keyword>
<dbReference type="InterPro" id="IPR002068">
    <property type="entry name" value="A-crystallin/Hsp20_dom"/>
</dbReference>
<dbReference type="PANTHER" id="PTHR11527">
    <property type="entry name" value="HEAT-SHOCK PROTEIN 20 FAMILY MEMBER"/>
    <property type="match status" value="1"/>
</dbReference>
<sequence length="148" mass="16405">MLRFDPFTDIDPLTRSLLVAQTGSPRRPRFMPMDLYKVDDHYVLHADLPGIDPGSIDIDVDAGVLTLTAHRSHSEDDVQWLTSERFSGRYRRQVSLGENIDVDSISASYDNGVLSVTLPITQRAKPRRIEITSTGSPLGGGDRTPIEA</sequence>
<gene>
    <name evidence="5" type="ORF">Rhow_008038</name>
</gene>
<evidence type="ECO:0000313" key="5">
    <source>
        <dbReference type="EMBL" id="GCE43740.1"/>
    </source>
</evidence>
<comment type="similarity">
    <text evidence="1 2">Belongs to the small heat shock protein (HSP20) family.</text>
</comment>
<dbReference type="PROSITE" id="PS01031">
    <property type="entry name" value="SHSP"/>
    <property type="match status" value="1"/>
</dbReference>